<feature type="non-terminal residue" evidence="1">
    <location>
        <position position="1"/>
    </location>
</feature>
<dbReference type="EMBL" id="KZ826101">
    <property type="protein sequence ID" value="PYH88365.1"/>
    <property type="molecule type" value="Genomic_DNA"/>
</dbReference>
<organism evidence="1 2">
    <name type="scientific">Aspergillus ellipticus CBS 707.79</name>
    <dbReference type="NCBI Taxonomy" id="1448320"/>
    <lineage>
        <taxon>Eukaryota</taxon>
        <taxon>Fungi</taxon>
        <taxon>Dikarya</taxon>
        <taxon>Ascomycota</taxon>
        <taxon>Pezizomycotina</taxon>
        <taxon>Eurotiomycetes</taxon>
        <taxon>Eurotiomycetidae</taxon>
        <taxon>Eurotiales</taxon>
        <taxon>Aspergillaceae</taxon>
        <taxon>Aspergillus</taxon>
        <taxon>Aspergillus subgen. Circumdati</taxon>
    </lineage>
</organism>
<accession>A0A319CSV1</accession>
<evidence type="ECO:0000313" key="1">
    <source>
        <dbReference type="EMBL" id="PYH88365.1"/>
    </source>
</evidence>
<dbReference type="VEuPathDB" id="FungiDB:BO71DRAFT_285224"/>
<dbReference type="AlphaFoldDB" id="A0A319CSV1"/>
<name>A0A319CSV1_9EURO</name>
<feature type="non-terminal residue" evidence="1">
    <location>
        <position position="56"/>
    </location>
</feature>
<reference evidence="1 2" key="1">
    <citation type="submission" date="2018-02" db="EMBL/GenBank/DDBJ databases">
        <title>The genomes of Aspergillus section Nigri reveals drivers in fungal speciation.</title>
        <authorList>
            <consortium name="DOE Joint Genome Institute"/>
            <person name="Vesth T.C."/>
            <person name="Nybo J."/>
            <person name="Theobald S."/>
            <person name="Brandl J."/>
            <person name="Frisvad J.C."/>
            <person name="Nielsen K.F."/>
            <person name="Lyhne E.K."/>
            <person name="Kogle M.E."/>
            <person name="Kuo A."/>
            <person name="Riley R."/>
            <person name="Clum A."/>
            <person name="Nolan M."/>
            <person name="Lipzen A."/>
            <person name="Salamov A."/>
            <person name="Henrissat B."/>
            <person name="Wiebenga A."/>
            <person name="De vries R.P."/>
            <person name="Grigoriev I.V."/>
            <person name="Mortensen U.H."/>
            <person name="Andersen M.R."/>
            <person name="Baker S.E."/>
        </authorList>
    </citation>
    <scope>NUCLEOTIDE SEQUENCE [LARGE SCALE GENOMIC DNA]</scope>
    <source>
        <strain evidence="1 2">CBS 707.79</strain>
    </source>
</reference>
<evidence type="ECO:0000313" key="2">
    <source>
        <dbReference type="Proteomes" id="UP000247810"/>
    </source>
</evidence>
<sequence length="56" mass="6473">QISREAEIYSILSRVQESAVPVFLGKLDLDKFYFIYSTGKIQYILLIAWGNKPVSY</sequence>
<dbReference type="OrthoDB" id="2156052at2759"/>
<dbReference type="Proteomes" id="UP000247810">
    <property type="component" value="Unassembled WGS sequence"/>
</dbReference>
<dbReference type="STRING" id="1448320.A0A319CSV1"/>
<gene>
    <name evidence="1" type="ORF">BO71DRAFT_285224</name>
</gene>
<keyword evidence="2" id="KW-1185">Reference proteome</keyword>
<protein>
    <submittedName>
        <fullName evidence="1">Uncharacterized protein</fullName>
    </submittedName>
</protein>
<proteinExistence type="predicted"/>